<evidence type="ECO:0000313" key="3">
    <source>
        <dbReference type="Proteomes" id="UP000324705"/>
    </source>
</evidence>
<protein>
    <submittedName>
        <fullName evidence="2">Uncharacterized protein</fullName>
    </submittedName>
</protein>
<accession>A0A9R0XUK7</accession>
<evidence type="ECO:0000313" key="2">
    <source>
        <dbReference type="EMBL" id="VAI42815.1"/>
    </source>
</evidence>
<organism evidence="2 3">
    <name type="scientific">Triticum turgidum subsp. durum</name>
    <name type="common">Durum wheat</name>
    <name type="synonym">Triticum durum</name>
    <dbReference type="NCBI Taxonomy" id="4567"/>
    <lineage>
        <taxon>Eukaryota</taxon>
        <taxon>Viridiplantae</taxon>
        <taxon>Streptophyta</taxon>
        <taxon>Embryophyta</taxon>
        <taxon>Tracheophyta</taxon>
        <taxon>Spermatophyta</taxon>
        <taxon>Magnoliopsida</taxon>
        <taxon>Liliopsida</taxon>
        <taxon>Poales</taxon>
        <taxon>Poaceae</taxon>
        <taxon>BOP clade</taxon>
        <taxon>Pooideae</taxon>
        <taxon>Triticodae</taxon>
        <taxon>Triticeae</taxon>
        <taxon>Triticinae</taxon>
        <taxon>Triticum</taxon>
    </lineage>
</organism>
<name>A0A9R0XUK7_TRITD</name>
<dbReference type="AlphaFoldDB" id="A0A9R0XUK7"/>
<feature type="compositionally biased region" description="Basic and acidic residues" evidence="1">
    <location>
        <begin position="132"/>
        <end position="143"/>
    </location>
</feature>
<dbReference type="Proteomes" id="UP000324705">
    <property type="component" value="Chromosome 6A"/>
</dbReference>
<keyword evidence="3" id="KW-1185">Reference proteome</keyword>
<reference evidence="2 3" key="1">
    <citation type="submission" date="2017-09" db="EMBL/GenBank/DDBJ databases">
        <authorList>
            <consortium name="International Durum Wheat Genome Sequencing Consortium (IDWGSC)"/>
            <person name="Milanesi L."/>
        </authorList>
    </citation>
    <scope>NUCLEOTIDE SEQUENCE [LARGE SCALE GENOMIC DNA]</scope>
    <source>
        <strain evidence="3">cv. Svevo</strain>
    </source>
</reference>
<evidence type="ECO:0000256" key="1">
    <source>
        <dbReference type="SAM" id="MobiDB-lite"/>
    </source>
</evidence>
<feature type="region of interest" description="Disordered" evidence="1">
    <location>
        <begin position="229"/>
        <end position="251"/>
    </location>
</feature>
<sequence length="251" mass="27967">MAHVRHHRRTNALFLLFSADSPQPLQRDYNIYTGGWRMHKTKPTPPHSVPIICIPRPHAPTMRSTRSLRPARNRSLTTWLTSSRGCITTQHTRHAHLRTHVIFPLRPAHFACTRRAGPHQCVSHVPRASNAPDEHDHTRHRDLFQYTSPKPRPRGVGRRRPGDPAPSPVLSAAAGTRAGSARALHICSSVHGASLRCPTMCSLHRRHRDRRSRVHLAVAAELPIVPPSSSGARLHACRRPTHAAASSPQTP</sequence>
<feature type="region of interest" description="Disordered" evidence="1">
    <location>
        <begin position="123"/>
        <end position="174"/>
    </location>
</feature>
<proteinExistence type="predicted"/>
<dbReference type="EMBL" id="LT934121">
    <property type="protein sequence ID" value="VAI42815.1"/>
    <property type="molecule type" value="Genomic_DNA"/>
</dbReference>
<dbReference type="Gramene" id="TRITD6Av1G020210.1">
    <property type="protein sequence ID" value="TRITD6Av1G020210.1"/>
    <property type="gene ID" value="TRITD6Av1G020210"/>
</dbReference>
<gene>
    <name evidence="2" type="ORF">TRITD_6Av1G020210</name>
</gene>